<comment type="caution">
    <text evidence="2">The sequence shown here is derived from an EMBL/GenBank/DDBJ whole genome shotgun (WGS) entry which is preliminary data.</text>
</comment>
<protein>
    <recommendedName>
        <fullName evidence="4">Integral membrane protein</fullName>
    </recommendedName>
</protein>
<dbReference type="AlphaFoldDB" id="A0A1T0ATQ6"/>
<dbReference type="InterPro" id="IPR019275">
    <property type="entry name" value="DUF2301"/>
</dbReference>
<feature type="transmembrane region" description="Helical" evidence="1">
    <location>
        <begin position="44"/>
        <end position="61"/>
    </location>
</feature>
<accession>A0A1T0ATQ6</accession>
<evidence type="ECO:0000313" key="3">
    <source>
        <dbReference type="Proteomes" id="UP000190867"/>
    </source>
</evidence>
<evidence type="ECO:0000313" key="2">
    <source>
        <dbReference type="EMBL" id="OOR99951.1"/>
    </source>
</evidence>
<dbReference type="Pfam" id="PF10063">
    <property type="entry name" value="DUF2301"/>
    <property type="match status" value="1"/>
</dbReference>
<dbReference type="STRING" id="734.B0187_03855"/>
<feature type="transmembrane region" description="Helical" evidence="1">
    <location>
        <begin position="104"/>
        <end position="124"/>
    </location>
</feature>
<keyword evidence="3" id="KW-1185">Reference proteome</keyword>
<sequence length="168" mass="18652">MADPHIQSPLDVWDKLTVICYRSGFVVATLMLALLPYFPNLAQLGLLIAGTMLASSLHIYLKPIRFTFQFAMWIGLLCQIFGVPTLALGAALLVIGGLCYKEYFCFRIFGLAAQPILLALLWLATVAEIPLAQIILSTIASLLLLILSIQKWRMPLHFDIGDKGKYQV</sequence>
<gene>
    <name evidence="2" type="ORF">B0187_03855</name>
</gene>
<feature type="transmembrane region" description="Helical" evidence="1">
    <location>
        <begin position="73"/>
        <end position="95"/>
    </location>
</feature>
<proteinExistence type="predicted"/>
<dbReference type="Proteomes" id="UP000190867">
    <property type="component" value="Unassembled WGS sequence"/>
</dbReference>
<keyword evidence="1" id="KW-1133">Transmembrane helix</keyword>
<dbReference type="EMBL" id="MUYA01000004">
    <property type="protein sequence ID" value="OOR99951.1"/>
    <property type="molecule type" value="Genomic_DNA"/>
</dbReference>
<name>A0A1T0ATQ6_9PAST</name>
<keyword evidence="1" id="KW-0812">Transmembrane</keyword>
<organism evidence="2 3">
    <name type="scientific">Haemophilus paracuniculus</name>
    <dbReference type="NCBI Taxonomy" id="734"/>
    <lineage>
        <taxon>Bacteria</taxon>
        <taxon>Pseudomonadati</taxon>
        <taxon>Pseudomonadota</taxon>
        <taxon>Gammaproteobacteria</taxon>
        <taxon>Pasteurellales</taxon>
        <taxon>Pasteurellaceae</taxon>
        <taxon>Haemophilus</taxon>
    </lineage>
</organism>
<reference evidence="2 3" key="1">
    <citation type="submission" date="2017-02" db="EMBL/GenBank/DDBJ databases">
        <title>Draft genome sequence of Haemophilus paracuniculus CCUG 43573 type strain.</title>
        <authorList>
            <person name="Engstrom-Jakobsson H."/>
            <person name="Salva-Serra F."/>
            <person name="Thorell K."/>
            <person name="Gonzales-Siles L."/>
            <person name="Karlsson R."/>
            <person name="Boulund F."/>
            <person name="Engstrand L."/>
            <person name="Kristiansson E."/>
            <person name="Moore E."/>
        </authorList>
    </citation>
    <scope>NUCLEOTIDE SEQUENCE [LARGE SCALE GENOMIC DNA]</scope>
    <source>
        <strain evidence="2 3">CCUG 43573</strain>
    </source>
</reference>
<keyword evidence="1" id="KW-0472">Membrane</keyword>
<feature type="transmembrane region" description="Helical" evidence="1">
    <location>
        <begin position="130"/>
        <end position="149"/>
    </location>
</feature>
<evidence type="ECO:0000256" key="1">
    <source>
        <dbReference type="SAM" id="Phobius"/>
    </source>
</evidence>
<feature type="transmembrane region" description="Helical" evidence="1">
    <location>
        <begin position="16"/>
        <end position="37"/>
    </location>
</feature>
<dbReference type="RefSeq" id="WP_078236541.1">
    <property type="nucleotide sequence ID" value="NZ_MUYA01000004.1"/>
</dbReference>
<dbReference type="OrthoDB" id="8447652at2"/>
<evidence type="ECO:0008006" key="4">
    <source>
        <dbReference type="Google" id="ProtNLM"/>
    </source>
</evidence>